<feature type="domain" description="Methanolan biosynthesis EpsI" evidence="2">
    <location>
        <begin position="10"/>
        <end position="213"/>
    </location>
</feature>
<dbReference type="InterPro" id="IPR054653">
    <property type="entry name" value="EpsI_type_B_pred"/>
</dbReference>
<evidence type="ECO:0000256" key="1">
    <source>
        <dbReference type="SAM" id="SignalP"/>
    </source>
</evidence>
<evidence type="ECO:0000313" key="4">
    <source>
        <dbReference type="Proteomes" id="UP000236753"/>
    </source>
</evidence>
<dbReference type="Pfam" id="PF11984">
    <property type="entry name" value="DUF3485"/>
    <property type="match status" value="1"/>
</dbReference>
<dbReference type="NCBIfam" id="NF045609">
    <property type="entry name" value="EpsI_type_B"/>
    <property type="match status" value="1"/>
</dbReference>
<dbReference type="AlphaFoldDB" id="A0A1H5Y450"/>
<name>A0A1H5Y450_9PROT</name>
<feature type="signal peptide" evidence="1">
    <location>
        <begin position="1"/>
        <end position="22"/>
    </location>
</feature>
<proteinExistence type="predicted"/>
<dbReference type="Proteomes" id="UP000236753">
    <property type="component" value="Unassembled WGS sequence"/>
</dbReference>
<keyword evidence="1" id="KW-0732">Signal</keyword>
<dbReference type="EMBL" id="FNUX01000037">
    <property type="protein sequence ID" value="SEG18612.1"/>
    <property type="molecule type" value="Genomic_DNA"/>
</dbReference>
<evidence type="ECO:0000313" key="3">
    <source>
        <dbReference type="EMBL" id="SEG18612.1"/>
    </source>
</evidence>
<accession>A0A1H5Y450</accession>
<dbReference type="InterPro" id="IPR014263">
    <property type="entry name" value="Methanolan_biosynth_EpsI"/>
</dbReference>
<dbReference type="RefSeq" id="WP_103967588.1">
    <property type="nucleotide sequence ID" value="NZ_FNUX01000037.1"/>
</dbReference>
<gene>
    <name evidence="3" type="ORF">SAMN05216334_1378</name>
</gene>
<reference evidence="3 4" key="1">
    <citation type="submission" date="2016-10" db="EMBL/GenBank/DDBJ databases">
        <authorList>
            <person name="de Groot N.N."/>
        </authorList>
    </citation>
    <scope>NUCLEOTIDE SEQUENCE [LARGE SCALE GENOMIC DNA]</scope>
    <source>
        <strain evidence="3 4">Nm13</strain>
    </source>
</reference>
<sequence>MNKSLVVNILIGLLMISSGALTMALTPTQKIADQQERINLETMIPDKFGDWKIDRTIVPLQVDAETQAKLDKIYNQTLARTYVNSQGERIMLSVAYGGDQSDSLSIHKPEVCYYAQGFEIKKIFPGELLTQYGKLPIKRLLAIKGNRNEPITYWVTVGNKAVLPGFDQKLQQLRYGLTGSIPDGILVRISSIDNNNDVAYQLQAIFIQDLLLAVNINERARLIGTFQT</sequence>
<organism evidence="3 4">
    <name type="scientific">Nitrosomonas ureae</name>
    <dbReference type="NCBI Taxonomy" id="44577"/>
    <lineage>
        <taxon>Bacteria</taxon>
        <taxon>Pseudomonadati</taxon>
        <taxon>Pseudomonadota</taxon>
        <taxon>Betaproteobacteria</taxon>
        <taxon>Nitrosomonadales</taxon>
        <taxon>Nitrosomonadaceae</taxon>
        <taxon>Nitrosomonas</taxon>
    </lineage>
</organism>
<dbReference type="NCBIfam" id="TIGR02914">
    <property type="entry name" value="EpsI_fam"/>
    <property type="match status" value="1"/>
</dbReference>
<evidence type="ECO:0000259" key="2">
    <source>
        <dbReference type="Pfam" id="PF11984"/>
    </source>
</evidence>
<feature type="chain" id="PRO_5009290113" evidence="1">
    <location>
        <begin position="23"/>
        <end position="228"/>
    </location>
</feature>
<dbReference type="OrthoDB" id="8583485at2"/>
<protein>
    <submittedName>
        <fullName evidence="3">EpsI family protein</fullName>
    </submittedName>
</protein>